<dbReference type="FunFam" id="3.40.470.10:FF:000001">
    <property type="entry name" value="Uracil-DNA glycosylase"/>
    <property type="match status" value="1"/>
</dbReference>
<dbReference type="InterPro" id="IPR018085">
    <property type="entry name" value="Ura-DNA_Glyclase_AS"/>
</dbReference>
<evidence type="ECO:0000313" key="14">
    <source>
        <dbReference type="Proteomes" id="UP000184694"/>
    </source>
</evidence>
<dbReference type="Pfam" id="PF03167">
    <property type="entry name" value="UDG"/>
    <property type="match status" value="1"/>
</dbReference>
<dbReference type="GO" id="GO:0097510">
    <property type="term" value="P:base-excision repair, AP site formation via deaminated base removal"/>
    <property type="evidence" value="ECO:0007669"/>
    <property type="project" value="TreeGrafter"/>
</dbReference>
<evidence type="ECO:0000256" key="9">
    <source>
        <dbReference type="HAMAP-Rule" id="MF_00148"/>
    </source>
</evidence>
<dbReference type="EC" id="3.2.2.27" evidence="4 9"/>
<dbReference type="HAMAP" id="MF_00148">
    <property type="entry name" value="UDG"/>
    <property type="match status" value="1"/>
</dbReference>
<sequence>MIPQDWCEAVPYFNEGRHERILQKIAGLRETTTVFPPEEQVFAALQVVPFDDVRVVILGQDPYHGAGQAHGLSFSVPEGAKFPPSLRNIFKEIDAEFHGGIKRDVSTDLTRWAKQGVLLLNATLTVQEGKAASHAKLGWNAVTDDIIKAISRKRKNLVFLLWGKHAQDKRPLIADNDHCILEAVHPSPLSASRGFFGCNHFILTNDWLREHGQSEIEW</sequence>
<accession>A0A1N6J187</accession>
<organism evidence="13 14">
    <name type="scientific">Halodesulfovibrio marinisediminis DSM 17456</name>
    <dbReference type="NCBI Taxonomy" id="1121457"/>
    <lineage>
        <taxon>Bacteria</taxon>
        <taxon>Pseudomonadati</taxon>
        <taxon>Thermodesulfobacteriota</taxon>
        <taxon>Desulfovibrionia</taxon>
        <taxon>Desulfovibrionales</taxon>
        <taxon>Desulfovibrionaceae</taxon>
        <taxon>Halodesulfovibrio</taxon>
    </lineage>
</organism>
<dbReference type="NCBIfam" id="NF003591">
    <property type="entry name" value="PRK05254.1-4"/>
    <property type="match status" value="1"/>
</dbReference>
<evidence type="ECO:0000259" key="12">
    <source>
        <dbReference type="SMART" id="SM00986"/>
    </source>
</evidence>
<dbReference type="Proteomes" id="UP000184694">
    <property type="component" value="Unassembled WGS sequence"/>
</dbReference>
<dbReference type="Gene3D" id="3.40.470.10">
    <property type="entry name" value="Uracil-DNA glycosylase-like domain"/>
    <property type="match status" value="1"/>
</dbReference>
<dbReference type="AlphaFoldDB" id="A0A1N6J187"/>
<dbReference type="PANTHER" id="PTHR11264">
    <property type="entry name" value="URACIL-DNA GLYCOSYLASE"/>
    <property type="match status" value="1"/>
</dbReference>
<evidence type="ECO:0000313" key="13">
    <source>
        <dbReference type="EMBL" id="SIO38011.1"/>
    </source>
</evidence>
<evidence type="ECO:0000256" key="5">
    <source>
        <dbReference type="ARBA" id="ARBA00018429"/>
    </source>
</evidence>
<dbReference type="PANTHER" id="PTHR11264:SF0">
    <property type="entry name" value="URACIL-DNA GLYCOSYLASE"/>
    <property type="match status" value="1"/>
</dbReference>
<proteinExistence type="inferred from homology"/>
<dbReference type="SMART" id="SM00987">
    <property type="entry name" value="UreE_C"/>
    <property type="match status" value="1"/>
</dbReference>
<dbReference type="SUPFAM" id="SSF52141">
    <property type="entry name" value="Uracil-DNA glycosylase-like"/>
    <property type="match status" value="1"/>
</dbReference>
<dbReference type="GO" id="GO:0004844">
    <property type="term" value="F:uracil DNA N-glycosylase activity"/>
    <property type="evidence" value="ECO:0007669"/>
    <property type="project" value="UniProtKB-UniRule"/>
</dbReference>
<dbReference type="CDD" id="cd10027">
    <property type="entry name" value="UDG-F1-like"/>
    <property type="match status" value="1"/>
</dbReference>
<dbReference type="STRING" id="1121457.SAMN02745161_3057"/>
<dbReference type="InterPro" id="IPR036895">
    <property type="entry name" value="Uracil-DNA_glycosylase-like_sf"/>
</dbReference>
<dbReference type="InterPro" id="IPR002043">
    <property type="entry name" value="UDG_fam1"/>
</dbReference>
<evidence type="ECO:0000256" key="3">
    <source>
        <dbReference type="ARBA" id="ARBA00008184"/>
    </source>
</evidence>
<evidence type="ECO:0000256" key="8">
    <source>
        <dbReference type="ARBA" id="ARBA00023204"/>
    </source>
</evidence>
<evidence type="ECO:0000256" key="1">
    <source>
        <dbReference type="ARBA" id="ARBA00001400"/>
    </source>
</evidence>
<keyword evidence="14" id="KW-1185">Reference proteome</keyword>
<dbReference type="RefSeq" id="WP_074217803.1">
    <property type="nucleotide sequence ID" value="NZ_FSRG01000008.1"/>
</dbReference>
<dbReference type="NCBIfam" id="TIGR00628">
    <property type="entry name" value="ung"/>
    <property type="match status" value="1"/>
</dbReference>
<gene>
    <name evidence="9" type="primary">ung</name>
    <name evidence="13" type="ORF">SAMN02745161_3057</name>
</gene>
<dbReference type="PROSITE" id="PS00130">
    <property type="entry name" value="U_DNA_GLYCOSYLASE"/>
    <property type="match status" value="1"/>
</dbReference>
<keyword evidence="8 9" id="KW-0234">DNA repair</keyword>
<comment type="catalytic activity">
    <reaction evidence="1 9 11">
        <text>Hydrolyzes single-stranded DNA or mismatched double-stranded DNA and polynucleotides, releasing free uracil.</text>
        <dbReference type="EC" id="3.2.2.27"/>
    </reaction>
</comment>
<evidence type="ECO:0000256" key="10">
    <source>
        <dbReference type="PROSITE-ProRule" id="PRU10072"/>
    </source>
</evidence>
<dbReference type="NCBIfam" id="NF003588">
    <property type="entry name" value="PRK05254.1-1"/>
    <property type="match status" value="1"/>
</dbReference>
<keyword evidence="9" id="KW-0963">Cytoplasm</keyword>
<dbReference type="SMART" id="SM00986">
    <property type="entry name" value="UDG"/>
    <property type="match status" value="1"/>
</dbReference>
<feature type="active site" description="Proton acceptor" evidence="9 10">
    <location>
        <position position="61"/>
    </location>
</feature>
<dbReference type="NCBIfam" id="NF003589">
    <property type="entry name" value="PRK05254.1-2"/>
    <property type="match status" value="1"/>
</dbReference>
<comment type="similarity">
    <text evidence="3 9 11">Belongs to the uracil-DNA glycosylase (UDG) superfamily. UNG family.</text>
</comment>
<reference evidence="14" key="1">
    <citation type="submission" date="2016-11" db="EMBL/GenBank/DDBJ databases">
        <authorList>
            <person name="Varghese N."/>
            <person name="Submissions S."/>
        </authorList>
    </citation>
    <scope>NUCLEOTIDE SEQUENCE [LARGE SCALE GENOMIC DNA]</scope>
    <source>
        <strain evidence="14">DSM 17456</strain>
    </source>
</reference>
<keyword evidence="6 9" id="KW-0227">DNA damage</keyword>
<dbReference type="InterPro" id="IPR005122">
    <property type="entry name" value="Uracil-DNA_glycosylase-like"/>
</dbReference>
<dbReference type="OrthoDB" id="9804372at2"/>
<evidence type="ECO:0000256" key="7">
    <source>
        <dbReference type="ARBA" id="ARBA00022801"/>
    </source>
</evidence>
<evidence type="ECO:0000256" key="6">
    <source>
        <dbReference type="ARBA" id="ARBA00022763"/>
    </source>
</evidence>
<dbReference type="EMBL" id="FSRG01000008">
    <property type="protein sequence ID" value="SIO38011.1"/>
    <property type="molecule type" value="Genomic_DNA"/>
</dbReference>
<protein>
    <recommendedName>
        <fullName evidence="5 9">Uracil-DNA glycosylase</fullName>
        <shortName evidence="9">UDG</shortName>
        <ecNumber evidence="4 9">3.2.2.27</ecNumber>
    </recommendedName>
</protein>
<name>A0A1N6J187_9BACT</name>
<evidence type="ECO:0000256" key="4">
    <source>
        <dbReference type="ARBA" id="ARBA00012030"/>
    </source>
</evidence>
<evidence type="ECO:0000256" key="11">
    <source>
        <dbReference type="RuleBase" id="RU003780"/>
    </source>
</evidence>
<dbReference type="GO" id="GO:0005737">
    <property type="term" value="C:cytoplasm"/>
    <property type="evidence" value="ECO:0007669"/>
    <property type="project" value="UniProtKB-SubCell"/>
</dbReference>
<comment type="function">
    <text evidence="2 9 11">Excises uracil residues from the DNA which can arise as a result of misincorporation of dUMP residues by DNA polymerase or due to deamination of cytosine.</text>
</comment>
<keyword evidence="7 9" id="KW-0378">Hydrolase</keyword>
<dbReference type="NCBIfam" id="NF003592">
    <property type="entry name" value="PRK05254.1-5"/>
    <property type="match status" value="1"/>
</dbReference>
<comment type="subcellular location">
    <subcellularLocation>
        <location evidence="9">Cytoplasm</location>
    </subcellularLocation>
</comment>
<feature type="domain" description="Uracil-DNA glycosylase-like" evidence="12">
    <location>
        <begin position="46"/>
        <end position="208"/>
    </location>
</feature>
<evidence type="ECO:0000256" key="2">
    <source>
        <dbReference type="ARBA" id="ARBA00002631"/>
    </source>
</evidence>